<comment type="caution">
    <text evidence="1">The sequence shown here is derived from an EMBL/GenBank/DDBJ whole genome shotgun (WGS) entry which is preliminary data.</text>
</comment>
<name>A0A0F8EZ43_METMZ</name>
<reference evidence="1 2" key="1">
    <citation type="journal article" date="2015" name="ISME J.">
        <title>Genomic and phenotypic differentiation among Methanosarcina mazei populations from Columbia River sediment.</title>
        <authorList>
            <person name="Youngblut N.D."/>
            <person name="Wirth J.S."/>
            <person name="Henriksen J.R."/>
            <person name="Smith M."/>
            <person name="Simon H."/>
            <person name="Metcalf W.W."/>
            <person name="Whitaker R.J."/>
        </authorList>
    </citation>
    <scope>NUCLEOTIDE SEQUENCE [LARGE SCALE GENOMIC DNA]</scope>
    <source>
        <strain evidence="1 2">3.F.A.1A.1</strain>
    </source>
</reference>
<proteinExistence type="predicted"/>
<dbReference type="PATRIC" id="fig|2209.61.peg.3387"/>
<gene>
    <name evidence="1" type="ORF">DU52_15740</name>
</gene>
<evidence type="ECO:0000313" key="1">
    <source>
        <dbReference type="EMBL" id="KKG35379.1"/>
    </source>
</evidence>
<dbReference type="SUPFAM" id="SSF52540">
    <property type="entry name" value="P-loop containing nucleoside triphosphate hydrolases"/>
    <property type="match status" value="1"/>
</dbReference>
<accession>A0A0F8EZ43</accession>
<dbReference type="RefSeq" id="WP_080938526.1">
    <property type="nucleotide sequence ID" value="NZ_JJPA01000071.1"/>
</dbReference>
<organism evidence="1 2">
    <name type="scientific">Methanosarcina mazei</name>
    <name type="common">Methanosarcina frisia</name>
    <dbReference type="NCBI Taxonomy" id="2209"/>
    <lineage>
        <taxon>Archaea</taxon>
        <taxon>Methanobacteriati</taxon>
        <taxon>Methanobacteriota</taxon>
        <taxon>Stenosarchaea group</taxon>
        <taxon>Methanomicrobia</taxon>
        <taxon>Methanosarcinales</taxon>
        <taxon>Methanosarcinaceae</taxon>
        <taxon>Methanosarcina</taxon>
    </lineage>
</organism>
<dbReference type="EMBL" id="JJPA01000071">
    <property type="protein sequence ID" value="KKG35379.1"/>
    <property type="molecule type" value="Genomic_DNA"/>
</dbReference>
<dbReference type="InterPro" id="IPR027417">
    <property type="entry name" value="P-loop_NTPase"/>
</dbReference>
<protein>
    <submittedName>
        <fullName evidence="1">Uncharacterized protein</fullName>
    </submittedName>
</protein>
<evidence type="ECO:0000313" key="2">
    <source>
        <dbReference type="Proteomes" id="UP000034399"/>
    </source>
</evidence>
<dbReference type="Gene3D" id="3.40.50.300">
    <property type="entry name" value="P-loop containing nucleotide triphosphate hydrolases"/>
    <property type="match status" value="1"/>
</dbReference>
<sequence>MKMEALQLYEQITNERNVIYELVGQTGSGKTTLAIQIGDLFTINGKKVVFYQRKNEETIADVVSHMLIDSYKDETDLSKTDLVIIDDFQNPTDEMLFKLGTIAVRMGFKVLLLRQPTNEVEVKRIGKKIIVTKKETENK</sequence>
<dbReference type="Proteomes" id="UP000034399">
    <property type="component" value="Unassembled WGS sequence"/>
</dbReference>
<dbReference type="AlphaFoldDB" id="A0A0F8EZ43"/>